<evidence type="ECO:0000313" key="3">
    <source>
        <dbReference type="Proteomes" id="UP000265540"/>
    </source>
</evidence>
<accession>A0A3A4ZEH2</accession>
<protein>
    <submittedName>
        <fullName evidence="2">Glycosyltransferase family 1 protein</fullName>
    </submittedName>
</protein>
<dbReference type="Proteomes" id="UP000265540">
    <property type="component" value="Unassembled WGS sequence"/>
</dbReference>
<evidence type="ECO:0000259" key="1">
    <source>
        <dbReference type="Pfam" id="PF00534"/>
    </source>
</evidence>
<dbReference type="PANTHER" id="PTHR12526:SF627">
    <property type="entry name" value="D-RHAMNOSYLTRANSFERASE WBPZ"/>
    <property type="match status" value="1"/>
</dbReference>
<sequence>MIKKIPSKNLQNPTIIFPPKCPRAIKGIFNRLRSKFKTPPPPFLDLWSLHNNHTKPTKRSLLSYITTPFRLSPDDPRNVQFSNIGIARSIVHVLNELGYIVDVVEWNDNKFIPGRKYDLFIGHGGCNFERIARNLPPDVVKIYFSTGLYWKEHNRREEERFRWLEERRGVRLPYDRWIYHSEEYANQSADGIICLGNQVARESYSKFPLIINLNNAAYHEDRYDRVKKDYASGRNKFLFFSGGGNIHKGLDLLLEAFAQVNAHLYICQHINEGFYKVYRHELEDFLNIHLIGVVPMRSLRFYELVDKCNLVISPSCSEGSQGAVVECMHQGLIPVVSNATSIDTNDYGITLNTCSIDEIVKVVQDVSQRPPKWHEEMSYRTRKAAVTEFSEAAFLRNMKDAIQKVIAQKLG</sequence>
<reference evidence="2 3" key="1">
    <citation type="journal article" date="2017" name="ISME J.">
        <title>Energy and carbon metabolisms in a deep terrestrial subsurface fluid microbial community.</title>
        <authorList>
            <person name="Momper L."/>
            <person name="Jungbluth S.P."/>
            <person name="Lee M.D."/>
            <person name="Amend J.P."/>
        </authorList>
    </citation>
    <scope>NUCLEOTIDE SEQUENCE [LARGE SCALE GENOMIC DNA]</scope>
    <source>
        <strain evidence="2">SURF_46</strain>
    </source>
</reference>
<proteinExistence type="predicted"/>
<dbReference type="InterPro" id="IPR001296">
    <property type="entry name" value="Glyco_trans_1"/>
</dbReference>
<dbReference type="Gene3D" id="3.40.50.2000">
    <property type="entry name" value="Glycogen Phosphorylase B"/>
    <property type="match status" value="1"/>
</dbReference>
<dbReference type="AlphaFoldDB" id="A0A3A4ZEH2"/>
<dbReference type="PANTHER" id="PTHR12526">
    <property type="entry name" value="GLYCOSYLTRANSFERASE"/>
    <property type="match status" value="1"/>
</dbReference>
<dbReference type="EMBL" id="QZJF01000009">
    <property type="protein sequence ID" value="RJR27571.1"/>
    <property type="molecule type" value="Genomic_DNA"/>
</dbReference>
<keyword evidence="2" id="KW-0808">Transferase</keyword>
<dbReference type="GO" id="GO:0016757">
    <property type="term" value="F:glycosyltransferase activity"/>
    <property type="evidence" value="ECO:0007669"/>
    <property type="project" value="InterPro"/>
</dbReference>
<name>A0A3A4ZEH2_UNCKA</name>
<dbReference type="SUPFAM" id="SSF53756">
    <property type="entry name" value="UDP-Glycosyltransferase/glycogen phosphorylase"/>
    <property type="match status" value="1"/>
</dbReference>
<dbReference type="Pfam" id="PF00534">
    <property type="entry name" value="Glycos_transf_1"/>
    <property type="match status" value="1"/>
</dbReference>
<feature type="domain" description="Glycosyl transferase family 1" evidence="1">
    <location>
        <begin position="233"/>
        <end position="383"/>
    </location>
</feature>
<comment type="caution">
    <text evidence="2">The sequence shown here is derived from an EMBL/GenBank/DDBJ whole genome shotgun (WGS) entry which is preliminary data.</text>
</comment>
<organism evidence="2 3">
    <name type="scientific">candidate division WWE3 bacterium</name>
    <dbReference type="NCBI Taxonomy" id="2053526"/>
    <lineage>
        <taxon>Bacteria</taxon>
        <taxon>Katanobacteria</taxon>
    </lineage>
</organism>
<gene>
    <name evidence="2" type="ORF">C4561_01880</name>
</gene>
<evidence type="ECO:0000313" key="2">
    <source>
        <dbReference type="EMBL" id="RJR27571.1"/>
    </source>
</evidence>